<dbReference type="Proteomes" id="UP001188597">
    <property type="component" value="Unassembled WGS sequence"/>
</dbReference>
<name>A0AA88WWW2_9ASTE</name>
<organism evidence="6 7">
    <name type="scientific">Escallonia herrerae</name>
    <dbReference type="NCBI Taxonomy" id="1293975"/>
    <lineage>
        <taxon>Eukaryota</taxon>
        <taxon>Viridiplantae</taxon>
        <taxon>Streptophyta</taxon>
        <taxon>Embryophyta</taxon>
        <taxon>Tracheophyta</taxon>
        <taxon>Spermatophyta</taxon>
        <taxon>Magnoliopsida</taxon>
        <taxon>eudicotyledons</taxon>
        <taxon>Gunneridae</taxon>
        <taxon>Pentapetalae</taxon>
        <taxon>asterids</taxon>
        <taxon>campanulids</taxon>
        <taxon>Escalloniales</taxon>
        <taxon>Escalloniaceae</taxon>
        <taxon>Escallonia</taxon>
    </lineage>
</organism>
<keyword evidence="3" id="KW-0223">Dioxygenase</keyword>
<accession>A0AA88WWW2</accession>
<protein>
    <recommendedName>
        <fullName evidence="8">Carotenoid cleavage dioxygenase 4</fullName>
    </recommendedName>
</protein>
<feature type="binding site" evidence="5">
    <location>
        <position position="224"/>
    </location>
    <ligand>
        <name>Fe cation</name>
        <dbReference type="ChEBI" id="CHEBI:24875"/>
        <note>catalytic</note>
    </ligand>
</feature>
<feature type="binding site" evidence="5">
    <location>
        <position position="290"/>
    </location>
    <ligand>
        <name>Fe cation</name>
        <dbReference type="ChEBI" id="CHEBI:24875"/>
        <note>catalytic</note>
    </ligand>
</feature>
<comment type="cofactor">
    <cofactor evidence="5">
        <name>Fe(2+)</name>
        <dbReference type="ChEBI" id="CHEBI:29033"/>
    </cofactor>
    <text evidence="5">Binds 1 Fe(2+) ion per subunit.</text>
</comment>
<gene>
    <name evidence="6" type="ORF">RJ639_037367</name>
</gene>
<feature type="binding site" evidence="5">
    <location>
        <position position="469"/>
    </location>
    <ligand>
        <name>Fe cation</name>
        <dbReference type="ChEBI" id="CHEBI:24875"/>
        <note>catalytic</note>
    </ligand>
</feature>
<dbReference type="GO" id="GO:0009570">
    <property type="term" value="C:chloroplast stroma"/>
    <property type="evidence" value="ECO:0007669"/>
    <property type="project" value="TreeGrafter"/>
</dbReference>
<evidence type="ECO:0000256" key="5">
    <source>
        <dbReference type="PIRSR" id="PIRSR604294-1"/>
    </source>
</evidence>
<dbReference type="GO" id="GO:0046872">
    <property type="term" value="F:metal ion binding"/>
    <property type="evidence" value="ECO:0007669"/>
    <property type="project" value="UniProtKB-KW"/>
</dbReference>
<dbReference type="EMBL" id="JAVXUP010000263">
    <property type="protein sequence ID" value="KAK3032603.1"/>
    <property type="molecule type" value="Genomic_DNA"/>
</dbReference>
<comment type="caution">
    <text evidence="6">The sequence shown here is derived from an EMBL/GenBank/DDBJ whole genome shotgun (WGS) entry which is preliminary data.</text>
</comment>
<dbReference type="InterPro" id="IPR004294">
    <property type="entry name" value="Carotenoid_Oase"/>
</dbReference>
<dbReference type="AlphaFoldDB" id="A0AA88WWW2"/>
<sequence length="485" mass="53449">MFIDPPLRPSVDPRHVLADNFAPVDELPPTDCEVIHGSLPPCLNGAYIRNGQNPQFFPRGPHHLFDGDGMLHAIRISNGRATLCSRYVKTYKYATERDVGYAVFPKIFSGFNSLIAATARGMVTAARILAGQFNTSNGSGVANTSLGFFGGSLYALCESDLPYRLTLASDGDVVTVGRHDFDGEAFAFRYGPMRPFLTFFRFDASGNKQQDVPIFSMACPSFVHDFAITEKHAIFPDNQIGINPMDMILGKGSAVGANLAKVPRLGVIPRYAKDESEMRWFNVPGYNVLHVVNAWDDGDRVVMVAPNILSIEHTLERTDLTHLSMEKVIINLKTGVVWRHPVSTRSLDFGVINSAYLGKKNKYVYAAVGTPMPKVSGVVKLDLSVSEEDRCECIVASRMYGPRCYGGEPFFVAREPDNPETDEDDGYLVSHVHDESTRESKFLVMDAKSATLNIVAALKLPGRVPYGFHRIFVRASELSKAPKTA</sequence>
<evidence type="ECO:0008006" key="8">
    <source>
        <dbReference type="Google" id="ProtNLM"/>
    </source>
</evidence>
<dbReference type="GO" id="GO:0010436">
    <property type="term" value="F:carotenoid dioxygenase activity"/>
    <property type="evidence" value="ECO:0007669"/>
    <property type="project" value="TreeGrafter"/>
</dbReference>
<dbReference type="PANTHER" id="PTHR10543">
    <property type="entry name" value="BETA-CAROTENE DIOXYGENASE"/>
    <property type="match status" value="1"/>
</dbReference>
<dbReference type="GO" id="GO:0016121">
    <property type="term" value="P:carotene catabolic process"/>
    <property type="evidence" value="ECO:0007669"/>
    <property type="project" value="TreeGrafter"/>
</dbReference>
<keyword evidence="3" id="KW-0560">Oxidoreductase</keyword>
<evidence type="ECO:0000256" key="3">
    <source>
        <dbReference type="ARBA" id="ARBA00022964"/>
    </source>
</evidence>
<evidence type="ECO:0000313" key="6">
    <source>
        <dbReference type="EMBL" id="KAK3032603.1"/>
    </source>
</evidence>
<evidence type="ECO:0000256" key="4">
    <source>
        <dbReference type="ARBA" id="ARBA00023004"/>
    </source>
</evidence>
<dbReference type="PANTHER" id="PTHR10543:SF46">
    <property type="entry name" value="CAROTENOID CLEAVAGE DIOXYGENASE 4, CHLOROPLASTIC-RELATED"/>
    <property type="match status" value="1"/>
</dbReference>
<keyword evidence="7" id="KW-1185">Reference proteome</keyword>
<evidence type="ECO:0000313" key="7">
    <source>
        <dbReference type="Proteomes" id="UP001188597"/>
    </source>
</evidence>
<keyword evidence="4 5" id="KW-0408">Iron</keyword>
<evidence type="ECO:0000256" key="2">
    <source>
        <dbReference type="ARBA" id="ARBA00022723"/>
    </source>
</evidence>
<keyword evidence="2 5" id="KW-0479">Metal-binding</keyword>
<comment type="similarity">
    <text evidence="1">Belongs to the carotenoid oxygenase family.</text>
</comment>
<reference evidence="6" key="1">
    <citation type="submission" date="2022-12" db="EMBL/GenBank/DDBJ databases">
        <title>Draft genome assemblies for two species of Escallonia (Escalloniales).</title>
        <authorList>
            <person name="Chanderbali A."/>
            <person name="Dervinis C."/>
            <person name="Anghel I."/>
            <person name="Soltis D."/>
            <person name="Soltis P."/>
            <person name="Zapata F."/>
        </authorList>
    </citation>
    <scope>NUCLEOTIDE SEQUENCE</scope>
    <source>
        <strain evidence="6">UCBG64.0493</strain>
        <tissue evidence="6">Leaf</tissue>
    </source>
</reference>
<evidence type="ECO:0000256" key="1">
    <source>
        <dbReference type="ARBA" id="ARBA00006787"/>
    </source>
</evidence>
<proteinExistence type="inferred from homology"/>
<dbReference type="Pfam" id="PF03055">
    <property type="entry name" value="RPE65"/>
    <property type="match status" value="1"/>
</dbReference>